<dbReference type="InterPro" id="IPR013783">
    <property type="entry name" value="Ig-like_fold"/>
</dbReference>
<evidence type="ECO:0000256" key="6">
    <source>
        <dbReference type="PROSITE-ProRule" id="PRU01373"/>
    </source>
</evidence>
<evidence type="ECO:0000313" key="11">
    <source>
        <dbReference type="EMBL" id="RGT57875.1"/>
    </source>
</evidence>
<keyword evidence="8" id="KW-0812">Transmembrane</keyword>
<dbReference type="Gene3D" id="2.40.440.10">
    <property type="entry name" value="L,D-transpeptidase catalytic domain-like"/>
    <property type="match status" value="1"/>
</dbReference>
<dbReference type="InterPro" id="IPR038063">
    <property type="entry name" value="Transpep_catalytic_dom"/>
</dbReference>
<proteinExistence type="predicted"/>
<evidence type="ECO:0000256" key="2">
    <source>
        <dbReference type="ARBA" id="ARBA00022679"/>
    </source>
</evidence>
<evidence type="ECO:0000256" key="7">
    <source>
        <dbReference type="SAM" id="MobiDB-lite"/>
    </source>
</evidence>
<comment type="pathway">
    <text evidence="1 6">Cell wall biogenesis; peptidoglycan biosynthesis.</text>
</comment>
<dbReference type="GO" id="GO:0008360">
    <property type="term" value="P:regulation of cell shape"/>
    <property type="evidence" value="ECO:0007669"/>
    <property type="project" value="UniProtKB-UniRule"/>
</dbReference>
<dbReference type="GO" id="GO:0005509">
    <property type="term" value="F:calcium ion binding"/>
    <property type="evidence" value="ECO:0007669"/>
    <property type="project" value="InterPro"/>
</dbReference>
<dbReference type="GO" id="GO:0007156">
    <property type="term" value="P:homophilic cell adhesion via plasma membrane adhesion molecules"/>
    <property type="evidence" value="ECO:0007669"/>
    <property type="project" value="InterPro"/>
</dbReference>
<dbReference type="GO" id="GO:0071972">
    <property type="term" value="F:peptidoglycan L,D-transpeptidase activity"/>
    <property type="evidence" value="ECO:0007669"/>
    <property type="project" value="TreeGrafter"/>
</dbReference>
<dbReference type="InterPro" id="IPR015919">
    <property type="entry name" value="Cadherin-like_sf"/>
</dbReference>
<dbReference type="SUPFAM" id="SSF141523">
    <property type="entry name" value="L,D-transpeptidase catalytic domain-like"/>
    <property type="match status" value="1"/>
</dbReference>
<dbReference type="UniPathway" id="UPA00219"/>
<dbReference type="EMBL" id="QRWX01000001">
    <property type="protein sequence ID" value="RGT57875.1"/>
    <property type="molecule type" value="Genomic_DNA"/>
</dbReference>
<feature type="transmembrane region" description="Helical" evidence="8">
    <location>
        <begin position="23"/>
        <end position="49"/>
    </location>
</feature>
<keyword evidence="3 6" id="KW-0133">Cell shape</keyword>
<keyword evidence="8" id="KW-0472">Membrane</keyword>
<dbReference type="SUPFAM" id="SSF49313">
    <property type="entry name" value="Cadherin-like"/>
    <property type="match status" value="1"/>
</dbReference>
<name>A0A412PI75_9FIRM</name>
<accession>A0A412PI75</accession>
<gene>
    <name evidence="11" type="ORF">DWX20_02150</name>
</gene>
<evidence type="ECO:0000256" key="5">
    <source>
        <dbReference type="ARBA" id="ARBA00023316"/>
    </source>
</evidence>
<dbReference type="AlphaFoldDB" id="A0A412PI75"/>
<dbReference type="GO" id="GO:0016740">
    <property type="term" value="F:transferase activity"/>
    <property type="evidence" value="ECO:0007669"/>
    <property type="project" value="UniProtKB-KW"/>
</dbReference>
<feature type="domain" description="L,D-TPase catalytic" evidence="10">
    <location>
        <begin position="220"/>
        <end position="345"/>
    </location>
</feature>
<dbReference type="Gene3D" id="2.60.40.10">
    <property type="entry name" value="Immunoglobulins"/>
    <property type="match status" value="2"/>
</dbReference>
<dbReference type="GO" id="GO:0071555">
    <property type="term" value="P:cell wall organization"/>
    <property type="evidence" value="ECO:0007669"/>
    <property type="project" value="UniProtKB-UniRule"/>
</dbReference>
<evidence type="ECO:0000313" key="12">
    <source>
        <dbReference type="Proteomes" id="UP000284731"/>
    </source>
</evidence>
<feature type="active site" description="Nucleophile" evidence="6">
    <location>
        <position position="321"/>
    </location>
</feature>
<dbReference type="CDD" id="cd16913">
    <property type="entry name" value="YkuD_like"/>
    <property type="match status" value="1"/>
</dbReference>
<dbReference type="Pfam" id="PF03734">
    <property type="entry name" value="YkuD"/>
    <property type="match status" value="1"/>
</dbReference>
<feature type="domain" description="Cadherin" evidence="9">
    <location>
        <begin position="116"/>
        <end position="221"/>
    </location>
</feature>
<evidence type="ECO:0000256" key="4">
    <source>
        <dbReference type="ARBA" id="ARBA00022984"/>
    </source>
</evidence>
<feature type="region of interest" description="Disordered" evidence="7">
    <location>
        <begin position="351"/>
        <end position="387"/>
    </location>
</feature>
<dbReference type="PROSITE" id="PS50268">
    <property type="entry name" value="CADHERIN_2"/>
    <property type="match status" value="1"/>
</dbReference>
<keyword evidence="4 6" id="KW-0573">Peptidoglycan synthesis</keyword>
<dbReference type="InterPro" id="IPR005490">
    <property type="entry name" value="LD_TPept_cat_dom"/>
</dbReference>
<evidence type="ECO:0000256" key="3">
    <source>
        <dbReference type="ARBA" id="ARBA00022960"/>
    </source>
</evidence>
<reference evidence="11 12" key="1">
    <citation type="submission" date="2018-08" db="EMBL/GenBank/DDBJ databases">
        <title>A genome reference for cultivated species of the human gut microbiota.</title>
        <authorList>
            <person name="Zou Y."/>
            <person name="Xue W."/>
            <person name="Luo G."/>
        </authorList>
    </citation>
    <scope>NUCLEOTIDE SEQUENCE [LARGE SCALE GENOMIC DNA]</scope>
    <source>
        <strain evidence="11 12">AF18-46</strain>
    </source>
</reference>
<protein>
    <submittedName>
        <fullName evidence="11">Uncharacterized protein</fullName>
    </submittedName>
</protein>
<sequence>MRNKTIDVTILGMKKRKVDFKRLILVLVAVVMLFVAVGSVLLYGLSFVYDAFRRMSTGITLSIDESKLNVEYGSTFDPKAIILDSVGDLEVEGTVNTNQVGSYPIVYRLKDKDVQKEFKYSVTVEDHTAPSITLVDTAVAVNRGETFQTSTIVRAVSDPVDGNLSYSTELSNGTYTISGTVDTNTMGTYPITVTAKDKNGLEASNTTYVTVVDPTISTPYMIRVNRVFNTVTIYAYDQATGSCTIPVKAMLCSVGPETPAGVFHTFNRSRWRPLYGNVYGQYVTDIVNDILFHSVPYFTQNPSDLEYEEFNKLGTSASLGCVRLSVKDVKWIYDYCPLGVTVEIYDDAQNPGPLGIPEQTKIDEASPNRGWDPTDPDPNNPWLSTTH</sequence>
<evidence type="ECO:0000256" key="1">
    <source>
        <dbReference type="ARBA" id="ARBA00004752"/>
    </source>
</evidence>
<feature type="active site" description="Proton donor/acceptor" evidence="6">
    <location>
        <position position="293"/>
    </location>
</feature>
<dbReference type="PANTHER" id="PTHR30582">
    <property type="entry name" value="L,D-TRANSPEPTIDASE"/>
    <property type="match status" value="1"/>
</dbReference>
<dbReference type="InterPro" id="IPR022038">
    <property type="entry name" value="Ig-like_bact"/>
</dbReference>
<comment type="caution">
    <text evidence="11">The sequence shown here is derived from an EMBL/GenBank/DDBJ whole genome shotgun (WGS) entry which is preliminary data.</text>
</comment>
<dbReference type="GO" id="GO:0018104">
    <property type="term" value="P:peptidoglycan-protein cross-linking"/>
    <property type="evidence" value="ECO:0007669"/>
    <property type="project" value="TreeGrafter"/>
</dbReference>
<dbReference type="GO" id="GO:0005576">
    <property type="term" value="C:extracellular region"/>
    <property type="evidence" value="ECO:0007669"/>
    <property type="project" value="TreeGrafter"/>
</dbReference>
<dbReference type="Proteomes" id="UP000284731">
    <property type="component" value="Unassembled WGS sequence"/>
</dbReference>
<dbReference type="Pfam" id="PF07523">
    <property type="entry name" value="Big_3"/>
    <property type="match status" value="1"/>
</dbReference>
<evidence type="ECO:0000259" key="10">
    <source>
        <dbReference type="PROSITE" id="PS52029"/>
    </source>
</evidence>
<keyword evidence="2" id="KW-0808">Transferase</keyword>
<dbReference type="InterPro" id="IPR050979">
    <property type="entry name" value="LD-transpeptidase"/>
</dbReference>
<dbReference type="GO" id="GO:0016020">
    <property type="term" value="C:membrane"/>
    <property type="evidence" value="ECO:0007669"/>
    <property type="project" value="InterPro"/>
</dbReference>
<keyword evidence="5 6" id="KW-0961">Cell wall biogenesis/degradation</keyword>
<evidence type="ECO:0000259" key="9">
    <source>
        <dbReference type="PROSITE" id="PS50268"/>
    </source>
</evidence>
<dbReference type="PANTHER" id="PTHR30582:SF2">
    <property type="entry name" value="L,D-TRANSPEPTIDASE YCIB-RELATED"/>
    <property type="match status" value="1"/>
</dbReference>
<organism evidence="11 12">
    <name type="scientific">Solobacterium moorei</name>
    <dbReference type="NCBI Taxonomy" id="102148"/>
    <lineage>
        <taxon>Bacteria</taxon>
        <taxon>Bacillati</taxon>
        <taxon>Bacillota</taxon>
        <taxon>Erysipelotrichia</taxon>
        <taxon>Erysipelotrichales</taxon>
        <taxon>Erysipelotrichaceae</taxon>
        <taxon>Solobacterium</taxon>
    </lineage>
</organism>
<keyword evidence="8" id="KW-1133">Transmembrane helix</keyword>
<evidence type="ECO:0000256" key="8">
    <source>
        <dbReference type="SAM" id="Phobius"/>
    </source>
</evidence>
<dbReference type="PROSITE" id="PS52029">
    <property type="entry name" value="LD_TPASE"/>
    <property type="match status" value="1"/>
</dbReference>
<dbReference type="InterPro" id="IPR002126">
    <property type="entry name" value="Cadherin-like_dom"/>
</dbReference>